<dbReference type="InterPro" id="IPR043129">
    <property type="entry name" value="ATPase_NBD"/>
</dbReference>
<dbReference type="Pfam" id="PF00012">
    <property type="entry name" value="HSP70"/>
    <property type="match status" value="1"/>
</dbReference>
<dbReference type="PROSITE" id="PS01036">
    <property type="entry name" value="HSP70_3"/>
    <property type="match status" value="1"/>
</dbReference>
<dbReference type="PATRIC" id="fig|299146.4.peg.3692"/>
<organism evidence="8 9">
    <name type="scientific">Micromonospora narathiwatensis</name>
    <dbReference type="NCBI Taxonomy" id="299146"/>
    <lineage>
        <taxon>Bacteria</taxon>
        <taxon>Bacillati</taxon>
        <taxon>Actinomycetota</taxon>
        <taxon>Actinomycetes</taxon>
        <taxon>Micromonosporales</taxon>
        <taxon>Micromonosporaceae</taxon>
        <taxon>Micromonospora</taxon>
    </lineage>
</organism>
<dbReference type="InterPro" id="IPR002372">
    <property type="entry name" value="PQQ_rpt_dom"/>
</dbReference>
<feature type="region of interest" description="Disordered" evidence="6">
    <location>
        <begin position="578"/>
        <end position="614"/>
    </location>
</feature>
<feature type="compositionally biased region" description="Polar residues" evidence="6">
    <location>
        <begin position="802"/>
        <end position="811"/>
    </location>
</feature>
<keyword evidence="3" id="KW-0067">ATP-binding</keyword>
<feature type="compositionally biased region" description="Low complexity" evidence="6">
    <location>
        <begin position="581"/>
        <end position="594"/>
    </location>
</feature>
<dbReference type="GO" id="GO:0140662">
    <property type="term" value="F:ATP-dependent protein folding chaperone"/>
    <property type="evidence" value="ECO:0007669"/>
    <property type="project" value="InterPro"/>
</dbReference>
<feature type="domain" description="Pyrrolo-quinoline quinone repeat" evidence="7">
    <location>
        <begin position="693"/>
        <end position="814"/>
    </location>
</feature>
<dbReference type="SUPFAM" id="SSF50998">
    <property type="entry name" value="Quinoprotein alcohol dehydrogenase-like"/>
    <property type="match status" value="1"/>
</dbReference>
<feature type="region of interest" description="Disordered" evidence="6">
    <location>
        <begin position="792"/>
        <end position="811"/>
    </location>
</feature>
<accession>A0A1A9A103</accession>
<dbReference type="InterPro" id="IPR013126">
    <property type="entry name" value="Hsp_70_fam"/>
</dbReference>
<keyword evidence="9" id="KW-1185">Reference proteome</keyword>
<dbReference type="Gene3D" id="3.90.640.10">
    <property type="entry name" value="Actin, Chain A, domain 4"/>
    <property type="match status" value="1"/>
</dbReference>
<dbReference type="EMBL" id="LT594324">
    <property type="protein sequence ID" value="SBT49820.1"/>
    <property type="molecule type" value="Genomic_DNA"/>
</dbReference>
<keyword evidence="2" id="KW-0547">Nucleotide-binding</keyword>
<gene>
    <name evidence="8" type="ORF">GA0070621_3566</name>
</gene>
<evidence type="ECO:0000256" key="2">
    <source>
        <dbReference type="ARBA" id="ARBA00022741"/>
    </source>
</evidence>
<dbReference type="GO" id="GO:0005524">
    <property type="term" value="F:ATP binding"/>
    <property type="evidence" value="ECO:0007669"/>
    <property type="project" value="UniProtKB-KW"/>
</dbReference>
<evidence type="ECO:0000256" key="4">
    <source>
        <dbReference type="ARBA" id="ARBA00023016"/>
    </source>
</evidence>
<dbReference type="AlphaFoldDB" id="A0A1A9A103"/>
<keyword evidence="4" id="KW-0346">Stress response</keyword>
<evidence type="ECO:0000256" key="3">
    <source>
        <dbReference type="ARBA" id="ARBA00022840"/>
    </source>
</evidence>
<feature type="region of interest" description="Disordered" evidence="6">
    <location>
        <begin position="379"/>
        <end position="494"/>
    </location>
</feature>
<feature type="compositionally biased region" description="Low complexity" evidence="6">
    <location>
        <begin position="440"/>
        <end position="457"/>
    </location>
</feature>
<dbReference type="InterPro" id="IPR011047">
    <property type="entry name" value="Quinoprotein_ADH-like_sf"/>
</dbReference>
<dbReference type="PANTHER" id="PTHR19375">
    <property type="entry name" value="HEAT SHOCK PROTEIN 70KDA"/>
    <property type="match status" value="1"/>
</dbReference>
<dbReference type="Pfam" id="PF13360">
    <property type="entry name" value="PQQ_2"/>
    <property type="match status" value="1"/>
</dbReference>
<feature type="compositionally biased region" description="Low complexity" evidence="6">
    <location>
        <begin position="521"/>
        <end position="551"/>
    </location>
</feature>
<evidence type="ECO:0000259" key="7">
    <source>
        <dbReference type="Pfam" id="PF13360"/>
    </source>
</evidence>
<proteinExistence type="inferred from homology"/>
<dbReference type="Proteomes" id="UP000198765">
    <property type="component" value="Chromosome I"/>
</dbReference>
<feature type="compositionally biased region" description="Low complexity" evidence="6">
    <location>
        <begin position="480"/>
        <end position="494"/>
    </location>
</feature>
<comment type="similarity">
    <text evidence="1">Belongs to the heat shock protein 70 family.</text>
</comment>
<feature type="compositionally biased region" description="Low complexity" evidence="6">
    <location>
        <begin position="391"/>
        <end position="402"/>
    </location>
</feature>
<evidence type="ECO:0000256" key="1">
    <source>
        <dbReference type="ARBA" id="ARBA00007381"/>
    </source>
</evidence>
<dbReference type="InterPro" id="IPR018181">
    <property type="entry name" value="Heat_shock_70_CS"/>
</dbReference>
<sequence>MSGQQDGFALGVDLGTSNTVAVLRWPDGRTRPLLVDGQPILPSGVYADDEGRLHVGRDALRLAQAAPDRYEPNPKRRVDEPDVALGDRRHIPAALLAAVLRAVGEAAVGAVGFLPPSVVTCPATWDTGRRQVLADALALAGWPSAAEHTMSGPIPPGTRLLREPVAAARYYTEVLRRPVPVGESVAVFDFGGGTLDVAIVRNEGADPWGDSGFTVVSCGGLDDLGGLDLDSALLALLAERIRATHPAEWARLAEPANTIQWRDRLRFAENVRGAKEMLSRSLVAPVAVPGIEATVPLSREELERVAAPLLRRAVAETRRVVAAAGLTPERLVGLFLVGGSSRIPLVARLLHAELGIAPTVLEQPELPVAEGALTDLPLRRSRPAAPPLPLAPGADPLASPAGQVGSGPAGTPEAGLAAPRPADRPAGTLPRAEGTPPPADAGGTPAGPAGTLPLGAGAPPPADPAQAPTEPASALPTATLPGSGPAATLPGLGPAGTLPAGVPAGTLPAGVPAGTLPAGVPAGSGPAAGPAHTANPASTAGSAHAAGPAHAEGSVGTDSPVLAADHGAGGQAYEAAGIPRQAGPWPGVPQAAPAGPWPGVPGSGMPGSPAAPARGGRRRRALWISLAAVAALAGVTTAAVLYLNRDPHPELDFRPLDKGIRVAAGAERPRDMFTAIAGDRAYLAYPRDDDRLSVIAVEAGRGRELWHTESGQPAGRWRGIVALPGAVALIEDASGRDTPRRIEVRDAGSGEPRWEYTAHGDDELFVGTEVLVLADRAGKQLVGLDLRNGTQQWSRADPTDEYGNSRTSVYPVTTDKGLAGPGFVDGAPRDPEVGPVRQLVQVSADRSVRLIDVTSGKDVLRPQTNVAGPDDLVAAHEDRLYVVDDKLLLGYDLGTLAKPSVLYRFPDDRHRAKALVPCGKHRACLLEVQNSDKKTATVVAATEGKDPRRWSVPGMEQLVPVGERVLAARTYPEPAVTLFGPDGERVLDDEDGVAVRVDAGNLLVFADRLNSGEDNRSVAGVGTSSGDVVPLGELKGVRGESCSWNTEVIVCGAAKDFVIYHFTAG</sequence>
<dbReference type="SUPFAM" id="SSF53067">
    <property type="entry name" value="Actin-like ATPase domain"/>
    <property type="match status" value="2"/>
</dbReference>
<evidence type="ECO:0000313" key="8">
    <source>
        <dbReference type="EMBL" id="SBT49820.1"/>
    </source>
</evidence>
<evidence type="ECO:0000313" key="9">
    <source>
        <dbReference type="Proteomes" id="UP000198765"/>
    </source>
</evidence>
<dbReference type="PRINTS" id="PR00301">
    <property type="entry name" value="HEATSHOCK70"/>
</dbReference>
<name>A0A1A9A103_9ACTN</name>
<dbReference type="Gene3D" id="3.30.420.40">
    <property type="match status" value="2"/>
</dbReference>
<keyword evidence="5" id="KW-0143">Chaperone</keyword>
<evidence type="ECO:0000256" key="5">
    <source>
        <dbReference type="ARBA" id="ARBA00023186"/>
    </source>
</evidence>
<evidence type="ECO:0000256" key="6">
    <source>
        <dbReference type="SAM" id="MobiDB-lite"/>
    </source>
</evidence>
<dbReference type="OrthoDB" id="3333926at2"/>
<dbReference type="RefSeq" id="WP_091197111.1">
    <property type="nucleotide sequence ID" value="NZ_LT594324.1"/>
</dbReference>
<protein>
    <submittedName>
        <fullName evidence="8">Hsp70 protein</fullName>
    </submittedName>
</protein>
<reference evidence="8 9" key="1">
    <citation type="submission" date="2016-06" db="EMBL/GenBank/DDBJ databases">
        <authorList>
            <person name="Kjaerup R.B."/>
            <person name="Dalgaard T.S."/>
            <person name="Juul-Madsen H.R."/>
        </authorList>
    </citation>
    <scope>NUCLEOTIDE SEQUENCE [LARGE SCALE GENOMIC DNA]</scope>
    <source>
        <strain evidence="8 9">DSM 45248</strain>
    </source>
</reference>
<feature type="region of interest" description="Disordered" evidence="6">
    <location>
        <begin position="521"/>
        <end position="565"/>
    </location>
</feature>